<dbReference type="InterPro" id="IPR036397">
    <property type="entry name" value="RNaseH_sf"/>
</dbReference>
<evidence type="ECO:0008006" key="3">
    <source>
        <dbReference type="Google" id="ProtNLM"/>
    </source>
</evidence>
<dbReference type="GO" id="GO:0003676">
    <property type="term" value="F:nucleic acid binding"/>
    <property type="evidence" value="ECO:0007669"/>
    <property type="project" value="InterPro"/>
</dbReference>
<gene>
    <name evidence="1" type="ORF">DS079_11055</name>
</gene>
<reference evidence="1 2" key="1">
    <citation type="submission" date="2018-07" db="EMBL/GenBank/DDBJ databases">
        <title>Brachybacteriurn paraconglorneratum KCTC 9916.</title>
        <authorList>
            <person name="Li Y."/>
        </authorList>
    </citation>
    <scope>NUCLEOTIDE SEQUENCE [LARGE SCALE GENOMIC DNA]</scope>
    <source>
        <strain evidence="1 2">KCTC 9916</strain>
    </source>
</reference>
<dbReference type="EMBL" id="QOCI01000008">
    <property type="protein sequence ID" value="RRR18276.1"/>
    <property type="molecule type" value="Genomic_DNA"/>
</dbReference>
<dbReference type="AlphaFoldDB" id="A0A3R8RQE8"/>
<dbReference type="Gene3D" id="3.30.420.10">
    <property type="entry name" value="Ribonuclease H-like superfamily/Ribonuclease H"/>
    <property type="match status" value="1"/>
</dbReference>
<comment type="caution">
    <text evidence="1">The sequence shown here is derived from an EMBL/GenBank/DDBJ whole genome shotgun (WGS) entry which is preliminary data.</text>
</comment>
<protein>
    <recommendedName>
        <fullName evidence="3">Exonuclease domain-containing protein</fullName>
    </recommendedName>
</protein>
<sequence>MLRIDRKLVFLDIEATSLDVHSARPWEIATIERRIDGTEQRTWIMVSDVDLTDADPRALAVGRFEERRVRDGRARWLSEEMAALWLSRRLTPGCTVVGSNVAGYDLPILAAMLGRWGHSPAWHHHPIDLVTWTQAREAGSPFATVGLTAGSYELSRIAGVQPPAADVAHTAMGDAMWARAWWDALTETAVTV</sequence>
<dbReference type="RefSeq" id="WP_126987624.1">
    <property type="nucleotide sequence ID" value="NZ_ML133856.1"/>
</dbReference>
<evidence type="ECO:0000313" key="1">
    <source>
        <dbReference type="EMBL" id="RRR18276.1"/>
    </source>
</evidence>
<dbReference type="Proteomes" id="UP000274327">
    <property type="component" value="Unassembled WGS sequence"/>
</dbReference>
<dbReference type="GeneID" id="78121559"/>
<keyword evidence="2" id="KW-1185">Reference proteome</keyword>
<dbReference type="InterPro" id="IPR012337">
    <property type="entry name" value="RNaseH-like_sf"/>
</dbReference>
<name>A0A3R8RQE8_9MICO</name>
<dbReference type="SUPFAM" id="SSF53098">
    <property type="entry name" value="Ribonuclease H-like"/>
    <property type="match status" value="1"/>
</dbReference>
<organism evidence="1 2">
    <name type="scientific">Brachybacterium paraconglomeratum</name>
    <dbReference type="NCBI Taxonomy" id="173362"/>
    <lineage>
        <taxon>Bacteria</taxon>
        <taxon>Bacillati</taxon>
        <taxon>Actinomycetota</taxon>
        <taxon>Actinomycetes</taxon>
        <taxon>Micrococcales</taxon>
        <taxon>Dermabacteraceae</taxon>
        <taxon>Brachybacterium</taxon>
    </lineage>
</organism>
<evidence type="ECO:0000313" key="2">
    <source>
        <dbReference type="Proteomes" id="UP000274327"/>
    </source>
</evidence>
<accession>A0A3R8RQE8</accession>
<proteinExistence type="predicted"/>